<dbReference type="VEuPathDB" id="FungiDB:BO97DRAFT_435846"/>
<protein>
    <recommendedName>
        <fullName evidence="4">C2H2-type domain-containing protein</fullName>
    </recommendedName>
</protein>
<gene>
    <name evidence="2" type="ORF">BO97DRAFT_435846</name>
</gene>
<evidence type="ECO:0000313" key="2">
    <source>
        <dbReference type="EMBL" id="RAL10731.1"/>
    </source>
</evidence>
<feature type="region of interest" description="Disordered" evidence="1">
    <location>
        <begin position="79"/>
        <end position="101"/>
    </location>
</feature>
<sequence length="529" mass="59254">MAGSNAPGSSIAPASAFPIPGFEQGVDEPCDSTYNEITPIDTTPSVLSTNAPRALPRRRSRYAMRGGGRGFNGVSTFIPNPQNAPDPMQRWQESPPEDEPASLSAIMESLKKYPAATDQTTACGLGTGSPGQVHNSFRGYRHRTASVPSSRSSALSVSSQPSSTSTRSATSQKSQGRPRSHKKGTTGRVRKGRSAKMNPAEKGRRFCCTFCCDQFRTKYDWLDTRSGTVVSSSTGKEHCAFCNALDPTPEHLDGHKYQSCISGTRTFRRKDHLVQHLRRTHRLETLPPIDDWKVQGPPVTSRCGFCDLRLSSWEERIDHLGNHFRSGSTMDDWRGDHDFPSEIAKLVVNSLPPYHIGSDSRVLVPFSATNFHHYDHVKQICSRLEASESSVADHILNVHSQLEPLEESAYTGPWNNMIEVLVFHLTRYTRQQMEQGIIPTDEMLQQESRRLVYDCEDSWNQTIFDNPEWIAEFRRQHIDQIANADREGGCITLFSFFGMLQMIDIILGANMLLIQRSPLPLHRVHTKRG</sequence>
<feature type="region of interest" description="Disordered" evidence="1">
    <location>
        <begin position="1"/>
        <end position="58"/>
    </location>
</feature>
<keyword evidence="3" id="KW-1185">Reference proteome</keyword>
<feature type="region of interest" description="Disordered" evidence="1">
    <location>
        <begin position="143"/>
        <end position="198"/>
    </location>
</feature>
<accession>A0A395HS01</accession>
<evidence type="ECO:0000256" key="1">
    <source>
        <dbReference type="SAM" id="MobiDB-lite"/>
    </source>
</evidence>
<dbReference type="AlphaFoldDB" id="A0A395HS01"/>
<organism evidence="2 3">
    <name type="scientific">Aspergillus homomorphus (strain CBS 101889)</name>
    <dbReference type="NCBI Taxonomy" id="1450537"/>
    <lineage>
        <taxon>Eukaryota</taxon>
        <taxon>Fungi</taxon>
        <taxon>Dikarya</taxon>
        <taxon>Ascomycota</taxon>
        <taxon>Pezizomycotina</taxon>
        <taxon>Eurotiomycetes</taxon>
        <taxon>Eurotiomycetidae</taxon>
        <taxon>Eurotiales</taxon>
        <taxon>Aspergillaceae</taxon>
        <taxon>Aspergillus</taxon>
        <taxon>Aspergillus subgen. Circumdati</taxon>
    </lineage>
</organism>
<dbReference type="EMBL" id="KZ824293">
    <property type="protein sequence ID" value="RAL10731.1"/>
    <property type="molecule type" value="Genomic_DNA"/>
</dbReference>
<name>A0A395HS01_ASPHC</name>
<proteinExistence type="predicted"/>
<evidence type="ECO:0000313" key="3">
    <source>
        <dbReference type="Proteomes" id="UP000248961"/>
    </source>
</evidence>
<dbReference type="Proteomes" id="UP000248961">
    <property type="component" value="Unassembled WGS sequence"/>
</dbReference>
<dbReference type="STRING" id="1450537.A0A395HS01"/>
<feature type="compositionally biased region" description="Polar residues" evidence="1">
    <location>
        <begin position="32"/>
        <end position="51"/>
    </location>
</feature>
<feature type="compositionally biased region" description="Low complexity" evidence="1">
    <location>
        <begin position="145"/>
        <end position="175"/>
    </location>
</feature>
<dbReference type="GeneID" id="37202044"/>
<evidence type="ECO:0008006" key="4">
    <source>
        <dbReference type="Google" id="ProtNLM"/>
    </source>
</evidence>
<dbReference type="RefSeq" id="XP_025549885.1">
    <property type="nucleotide sequence ID" value="XM_025697755.1"/>
</dbReference>
<dbReference type="OrthoDB" id="5399138at2759"/>
<reference evidence="2 3" key="1">
    <citation type="submission" date="2018-02" db="EMBL/GenBank/DDBJ databases">
        <title>The genomes of Aspergillus section Nigri reveals drivers in fungal speciation.</title>
        <authorList>
            <consortium name="DOE Joint Genome Institute"/>
            <person name="Vesth T.C."/>
            <person name="Nybo J."/>
            <person name="Theobald S."/>
            <person name="Brandl J."/>
            <person name="Frisvad J.C."/>
            <person name="Nielsen K.F."/>
            <person name="Lyhne E.K."/>
            <person name="Kogle M.E."/>
            <person name="Kuo A."/>
            <person name="Riley R."/>
            <person name="Clum A."/>
            <person name="Nolan M."/>
            <person name="Lipzen A."/>
            <person name="Salamov A."/>
            <person name="Henrissat B."/>
            <person name="Wiebenga A."/>
            <person name="De vries R.P."/>
            <person name="Grigoriev I.V."/>
            <person name="Mortensen U.H."/>
            <person name="Andersen M.R."/>
            <person name="Baker S.E."/>
        </authorList>
    </citation>
    <scope>NUCLEOTIDE SEQUENCE [LARGE SCALE GENOMIC DNA]</scope>
    <source>
        <strain evidence="2 3">CBS 101889</strain>
    </source>
</reference>
<feature type="compositionally biased region" description="Basic residues" evidence="1">
    <location>
        <begin position="176"/>
        <end position="194"/>
    </location>
</feature>